<keyword evidence="3" id="KW-1185">Reference proteome</keyword>
<dbReference type="EMBL" id="JBHSQV010000002">
    <property type="protein sequence ID" value="MFC5984957.1"/>
    <property type="molecule type" value="Genomic_DNA"/>
</dbReference>
<evidence type="ECO:0000313" key="3">
    <source>
        <dbReference type="Proteomes" id="UP001596250"/>
    </source>
</evidence>
<keyword evidence="1" id="KW-1133">Transmembrane helix</keyword>
<dbReference type="RefSeq" id="WP_379891340.1">
    <property type="nucleotide sequence ID" value="NZ_CBCSCT010000008.1"/>
</dbReference>
<name>A0ABW1IIT2_9BACL</name>
<dbReference type="Proteomes" id="UP001596250">
    <property type="component" value="Unassembled WGS sequence"/>
</dbReference>
<dbReference type="InterPro" id="IPR025689">
    <property type="entry name" value="Spore_YtrH"/>
</dbReference>
<organism evidence="2 3">
    <name type="scientific">Marinicrinis lubricantis</name>
    <dbReference type="NCBI Taxonomy" id="2086470"/>
    <lineage>
        <taxon>Bacteria</taxon>
        <taxon>Bacillati</taxon>
        <taxon>Bacillota</taxon>
        <taxon>Bacilli</taxon>
        <taxon>Bacillales</taxon>
        <taxon>Paenibacillaceae</taxon>
    </lineage>
</organism>
<evidence type="ECO:0000256" key="1">
    <source>
        <dbReference type="SAM" id="Phobius"/>
    </source>
</evidence>
<keyword evidence="1" id="KW-0472">Membrane</keyword>
<comment type="caution">
    <text evidence="2">The sequence shown here is derived from an EMBL/GenBank/DDBJ whole genome shotgun (WGS) entry which is preliminary data.</text>
</comment>
<dbReference type="Pfam" id="PF14034">
    <property type="entry name" value="Spore_YtrH"/>
    <property type="match status" value="1"/>
</dbReference>
<gene>
    <name evidence="2" type="ORF">ACFPXP_00350</name>
</gene>
<evidence type="ECO:0000313" key="2">
    <source>
        <dbReference type="EMBL" id="MFC5984957.1"/>
    </source>
</evidence>
<keyword evidence="1" id="KW-0812">Transmembrane</keyword>
<accession>A0ABW1IIT2</accession>
<sequence>MGLFITQMINYFLLAFGVVIGASLMSGIASVLTLQPPGYSMQEVAQRIKIWAIVASIGGTIDPFREMESHFLSSQYSPVIKQILYIVSAFMGAYCGTKLMEWLSGGGNTS</sequence>
<feature type="transmembrane region" description="Helical" evidence="1">
    <location>
        <begin position="12"/>
        <end position="32"/>
    </location>
</feature>
<proteinExistence type="predicted"/>
<reference evidence="3" key="1">
    <citation type="journal article" date="2019" name="Int. J. Syst. Evol. Microbiol.">
        <title>The Global Catalogue of Microorganisms (GCM) 10K type strain sequencing project: providing services to taxonomists for standard genome sequencing and annotation.</title>
        <authorList>
            <consortium name="The Broad Institute Genomics Platform"/>
            <consortium name="The Broad Institute Genome Sequencing Center for Infectious Disease"/>
            <person name="Wu L."/>
            <person name="Ma J."/>
        </authorList>
    </citation>
    <scope>NUCLEOTIDE SEQUENCE [LARGE SCALE GENOMIC DNA]</scope>
    <source>
        <strain evidence="3">CCM 8749</strain>
    </source>
</reference>
<protein>
    <submittedName>
        <fullName evidence="2">YtrH family sporulation protein</fullName>
    </submittedName>
</protein>